<feature type="region of interest" description="Disordered" evidence="1">
    <location>
        <begin position="143"/>
        <end position="162"/>
    </location>
</feature>
<feature type="region of interest" description="Disordered" evidence="1">
    <location>
        <begin position="1"/>
        <end position="38"/>
    </location>
</feature>
<evidence type="ECO:0000313" key="2">
    <source>
        <dbReference type="EMBL" id="CEM55096.1"/>
    </source>
</evidence>
<sequence>MAQFNNGTAEGAGEEDEEGEGERKDGKHPSTPKLDKMFERIAQIKKERTELVAREVERVQQNRELVFEPPPLPQEVVPPVSDESGDGDSLSDEEKSGVGAGGVSKEKEGDKEDGDEEEDPEFTEAVKRLVLRQWRKVRRRQAAAEKEGKASAAAAGDASVGGGGGFQTSVARELEALENDPPLQAVWLQVILPDGSTVSFWTHEGELLGEVLEFLERALKEIHSPPGRSQPSAFALVKGPPRSVVSDLPPDTAAGKAGLQAPATKIRLEWK</sequence>
<proteinExistence type="predicted"/>
<feature type="compositionally biased region" description="Basic and acidic residues" evidence="1">
    <location>
        <begin position="21"/>
        <end position="38"/>
    </location>
</feature>
<protein>
    <recommendedName>
        <fullName evidence="3">UBX domain-containing protein</fullName>
    </recommendedName>
</protein>
<evidence type="ECO:0008006" key="3">
    <source>
        <dbReference type="Google" id="ProtNLM"/>
    </source>
</evidence>
<dbReference type="VEuPathDB" id="CryptoDB:Cvel_107"/>
<gene>
    <name evidence="2" type="ORF">Cvel_107</name>
</gene>
<feature type="region of interest" description="Disordered" evidence="1">
    <location>
        <begin position="61"/>
        <end position="124"/>
    </location>
</feature>
<dbReference type="AlphaFoldDB" id="A0A0G4ID00"/>
<name>A0A0G4ID00_9ALVE</name>
<dbReference type="EMBL" id="CDMZ01005843">
    <property type="protein sequence ID" value="CEM55096.1"/>
    <property type="molecule type" value="Genomic_DNA"/>
</dbReference>
<accession>A0A0G4ID00</accession>
<organism evidence="2">
    <name type="scientific">Chromera velia CCMP2878</name>
    <dbReference type="NCBI Taxonomy" id="1169474"/>
    <lineage>
        <taxon>Eukaryota</taxon>
        <taxon>Sar</taxon>
        <taxon>Alveolata</taxon>
        <taxon>Colpodellida</taxon>
        <taxon>Chromeraceae</taxon>
        <taxon>Chromera</taxon>
    </lineage>
</organism>
<feature type="compositionally biased region" description="Acidic residues" evidence="1">
    <location>
        <begin position="111"/>
        <end position="122"/>
    </location>
</feature>
<evidence type="ECO:0000256" key="1">
    <source>
        <dbReference type="SAM" id="MobiDB-lite"/>
    </source>
</evidence>
<reference evidence="2" key="1">
    <citation type="submission" date="2014-11" db="EMBL/GenBank/DDBJ databases">
        <authorList>
            <person name="Otto D Thomas"/>
            <person name="Naeem Raeece"/>
        </authorList>
    </citation>
    <scope>NUCLEOTIDE SEQUENCE</scope>
</reference>